<dbReference type="AlphaFoldDB" id="A0A9P5Z1X9"/>
<dbReference type="InterPro" id="IPR032675">
    <property type="entry name" value="LRR_dom_sf"/>
</dbReference>
<evidence type="ECO:0000313" key="2">
    <source>
        <dbReference type="Proteomes" id="UP000807469"/>
    </source>
</evidence>
<dbReference type="Proteomes" id="UP000807469">
    <property type="component" value="Unassembled WGS sequence"/>
</dbReference>
<dbReference type="OrthoDB" id="2788229at2759"/>
<evidence type="ECO:0000313" key="1">
    <source>
        <dbReference type="EMBL" id="KAF9479644.1"/>
    </source>
</evidence>
<keyword evidence="2" id="KW-1185">Reference proteome</keyword>
<gene>
    <name evidence="1" type="ORF">BDN70DRAFT_932444</name>
</gene>
<accession>A0A9P5Z1X9</accession>
<sequence length="441" mass="49315">MAPYMPHELEELILQHLRNDNTALRETSLACYRFAVVSQKLLFSSIRIDLTLGRSPEVFPNFLKAAPHIANAVRGIDVVADSYRLQTLDTSLIPCLSLVANLQHLSIDTNSTRPIYWRYLSPVMRSSLCDIARSNRLVTLRLRRVFEIPLSLIAECSNLEALSLCSIAFQQDDIQRILNGGWSLCPSKAAPKLRTLQLSISDEAFRVLLNFLIGSNALFDITTLTELSISIFNPRFDYANVNIILQAVGGSLEIFCFSPMIADFPGIHSRGERFSALRLHPLPRLRIFRLRLVADSAYKIKTTYSLFKNCASKILSQFGPDHRVEEISVKTSISLELQGGAFVTAAAPWLVVDASLSKVVTLRRMTLIIFQSDPKRPQAMSRIENAFPKLSEAGISLGVQAAKSQSGFLENGNDTDFLMDAFRRHNTTRNLGFHTDYSSST</sequence>
<dbReference type="SUPFAM" id="SSF52047">
    <property type="entry name" value="RNI-like"/>
    <property type="match status" value="1"/>
</dbReference>
<organism evidence="1 2">
    <name type="scientific">Pholiota conissans</name>
    <dbReference type="NCBI Taxonomy" id="109636"/>
    <lineage>
        <taxon>Eukaryota</taxon>
        <taxon>Fungi</taxon>
        <taxon>Dikarya</taxon>
        <taxon>Basidiomycota</taxon>
        <taxon>Agaricomycotina</taxon>
        <taxon>Agaricomycetes</taxon>
        <taxon>Agaricomycetidae</taxon>
        <taxon>Agaricales</taxon>
        <taxon>Agaricineae</taxon>
        <taxon>Strophariaceae</taxon>
        <taxon>Pholiota</taxon>
    </lineage>
</organism>
<protein>
    <recommendedName>
        <fullName evidence="3">F-box domain-containing protein</fullName>
    </recommendedName>
</protein>
<proteinExistence type="predicted"/>
<dbReference type="EMBL" id="MU155209">
    <property type="protein sequence ID" value="KAF9479644.1"/>
    <property type="molecule type" value="Genomic_DNA"/>
</dbReference>
<evidence type="ECO:0008006" key="3">
    <source>
        <dbReference type="Google" id="ProtNLM"/>
    </source>
</evidence>
<dbReference type="Gene3D" id="3.80.10.10">
    <property type="entry name" value="Ribonuclease Inhibitor"/>
    <property type="match status" value="1"/>
</dbReference>
<reference evidence="1" key="1">
    <citation type="submission" date="2020-11" db="EMBL/GenBank/DDBJ databases">
        <authorList>
            <consortium name="DOE Joint Genome Institute"/>
            <person name="Ahrendt S."/>
            <person name="Riley R."/>
            <person name="Andreopoulos W."/>
            <person name="Labutti K."/>
            <person name="Pangilinan J."/>
            <person name="Ruiz-Duenas F.J."/>
            <person name="Barrasa J.M."/>
            <person name="Sanchez-Garcia M."/>
            <person name="Camarero S."/>
            <person name="Miyauchi S."/>
            <person name="Serrano A."/>
            <person name="Linde D."/>
            <person name="Babiker R."/>
            <person name="Drula E."/>
            <person name="Ayuso-Fernandez I."/>
            <person name="Pacheco R."/>
            <person name="Padilla G."/>
            <person name="Ferreira P."/>
            <person name="Barriuso J."/>
            <person name="Kellner H."/>
            <person name="Castanera R."/>
            <person name="Alfaro M."/>
            <person name="Ramirez L."/>
            <person name="Pisabarro A.G."/>
            <person name="Kuo A."/>
            <person name="Tritt A."/>
            <person name="Lipzen A."/>
            <person name="He G."/>
            <person name="Yan M."/>
            <person name="Ng V."/>
            <person name="Cullen D."/>
            <person name="Martin F."/>
            <person name="Rosso M.-N."/>
            <person name="Henrissat B."/>
            <person name="Hibbett D."/>
            <person name="Martinez A.T."/>
            <person name="Grigoriev I.V."/>
        </authorList>
    </citation>
    <scope>NUCLEOTIDE SEQUENCE</scope>
    <source>
        <strain evidence="1">CIRM-BRFM 674</strain>
    </source>
</reference>
<comment type="caution">
    <text evidence="1">The sequence shown here is derived from an EMBL/GenBank/DDBJ whole genome shotgun (WGS) entry which is preliminary data.</text>
</comment>
<name>A0A9P5Z1X9_9AGAR</name>